<dbReference type="OrthoDB" id="6225467at2"/>
<proteinExistence type="predicted"/>
<evidence type="ECO:0000313" key="2">
    <source>
        <dbReference type="Proteomes" id="UP000619743"/>
    </source>
</evidence>
<name>A0A8J2XRA5_9GAMM</name>
<dbReference type="EMBL" id="BMDX01000024">
    <property type="protein sequence ID" value="GGA88274.1"/>
    <property type="molecule type" value="Genomic_DNA"/>
</dbReference>
<protein>
    <submittedName>
        <fullName evidence="1">Uncharacterized protein</fullName>
    </submittedName>
</protein>
<reference evidence="2" key="1">
    <citation type="journal article" date="2019" name="Int. J. Syst. Evol. Microbiol.">
        <title>The Global Catalogue of Microorganisms (GCM) 10K type strain sequencing project: providing services to taxonomists for standard genome sequencing and annotation.</title>
        <authorList>
            <consortium name="The Broad Institute Genomics Platform"/>
            <consortium name="The Broad Institute Genome Sequencing Center for Infectious Disease"/>
            <person name="Wu L."/>
            <person name="Ma J."/>
        </authorList>
    </citation>
    <scope>NUCLEOTIDE SEQUENCE [LARGE SCALE GENOMIC DNA]</scope>
    <source>
        <strain evidence="2">CGMCC 1.10130</strain>
    </source>
</reference>
<keyword evidence="2" id="KW-1185">Reference proteome</keyword>
<sequence>MSKDVEYYAFRQDLYFYDLVSSFSVSLCGCPAIFDTQIPFFLSPQQNLSFPGQFTSAKHMNPYSLRRLAELEQIDKGAHIAWCCIMLANTAYESVRRFHDGSPEFEFFRHIRNASSHLNVFQFNHREPAHPAMWRTAVIDDRLKGEDNPLFGQQCFGSFLGVADLLDLLMDIERKIIIQLQQ</sequence>
<dbReference type="RefSeq" id="WP_087507297.1">
    <property type="nucleotide sequence ID" value="NZ_BMDX01000024.1"/>
</dbReference>
<evidence type="ECO:0000313" key="1">
    <source>
        <dbReference type="EMBL" id="GGA88274.1"/>
    </source>
</evidence>
<organism evidence="1 2">
    <name type="scientific">Neiella marina</name>
    <dbReference type="NCBI Taxonomy" id="508461"/>
    <lineage>
        <taxon>Bacteria</taxon>
        <taxon>Pseudomonadati</taxon>
        <taxon>Pseudomonadota</taxon>
        <taxon>Gammaproteobacteria</taxon>
        <taxon>Alteromonadales</taxon>
        <taxon>Echinimonadaceae</taxon>
        <taxon>Neiella</taxon>
    </lineage>
</organism>
<dbReference type="Proteomes" id="UP000619743">
    <property type="component" value="Unassembled WGS sequence"/>
</dbReference>
<gene>
    <name evidence="1" type="ORF">GCM10011369_33010</name>
</gene>
<dbReference type="PROSITE" id="PS51257">
    <property type="entry name" value="PROKAR_LIPOPROTEIN"/>
    <property type="match status" value="1"/>
</dbReference>
<accession>A0A8J2XRA5</accession>
<dbReference type="AlphaFoldDB" id="A0A8J2XRA5"/>
<comment type="caution">
    <text evidence="1">The sequence shown here is derived from an EMBL/GenBank/DDBJ whole genome shotgun (WGS) entry which is preliminary data.</text>
</comment>